<dbReference type="RefSeq" id="WP_207257260.1">
    <property type="nucleotide sequence ID" value="NZ_JAFMPP010000005.1"/>
</dbReference>
<dbReference type="InterPro" id="IPR050345">
    <property type="entry name" value="Aliph_Amidase/BUP"/>
</dbReference>
<reference evidence="3" key="1">
    <citation type="submission" date="2021-03" db="EMBL/GenBank/DDBJ databases">
        <title>Whole genome sequence of Jiella sp. CQZ9-1.</title>
        <authorList>
            <person name="Tuo L."/>
        </authorList>
    </citation>
    <scope>NUCLEOTIDE SEQUENCE</scope>
    <source>
        <strain evidence="3">CQZ9-1</strain>
    </source>
</reference>
<protein>
    <submittedName>
        <fullName evidence="3">Amidohydrolase</fullName>
    </submittedName>
</protein>
<dbReference type="EMBL" id="JAFMPP010000005">
    <property type="protein sequence ID" value="MBO0662471.1"/>
    <property type="molecule type" value="Genomic_DNA"/>
</dbReference>
<keyword evidence="4" id="KW-1185">Reference proteome</keyword>
<dbReference type="AlphaFoldDB" id="A0A939FYC9"/>
<evidence type="ECO:0000313" key="4">
    <source>
        <dbReference type="Proteomes" id="UP000664122"/>
    </source>
</evidence>
<organism evidence="3 4">
    <name type="scientific">Jiella flava</name>
    <dbReference type="NCBI Taxonomy" id="2816857"/>
    <lineage>
        <taxon>Bacteria</taxon>
        <taxon>Pseudomonadati</taxon>
        <taxon>Pseudomonadota</taxon>
        <taxon>Alphaproteobacteria</taxon>
        <taxon>Hyphomicrobiales</taxon>
        <taxon>Aurantimonadaceae</taxon>
        <taxon>Jiella</taxon>
    </lineage>
</organism>
<sequence>MTTPFQAAAVQFEPTMGDKAGNIEALARLVEAAADAGAELIVTPEMGTTGYCWYDRAEVASMVEPVPGETTARFAEIAKRRNVFIVIGMPEVDPTTDLYYNAAVLIGPDGVVGTHRKTHPYISEPKWAASGDCGHQVFDTRLGKIALLICMDIHFIETARLTAVGGADVICHISNWLAERTPAPYWINRAYENGCYLIESNRWGLERGVQFSGGSCIIGPEAEIMAVIDGGDGVITATIDPDRARQGRMRGEPVIAQRRPELYKELMTNTFAWNPSDFFKLYGHRPLPAGRGAKIAVGQFAPEGDSATNLRQIETLAETASGDDAELLVLPERALTGLADPAASAIALDHPAVASLIEIATKTGLFIVVGLAEAEGETRYNSAVLVGPDGLVGHYRQTHLSERDRGWASAGDDWAVFDLPFGRLGLLIGHDADFPEAGRVLALRGCDVIACPAAVKGSFHLAHDGTTIAQPTPIPTGADPLHWHQFRVRGGENNCYFAFANVFAPMDGYPGLSGVFGPDTFLFPRTEALVADNASLAVAEIETGSLGGAYPTHVVRRKDLVLMRLPHHYAPLVV</sequence>
<evidence type="ECO:0000259" key="2">
    <source>
        <dbReference type="PROSITE" id="PS50263"/>
    </source>
</evidence>
<dbReference type="InterPro" id="IPR036526">
    <property type="entry name" value="C-N_Hydrolase_sf"/>
</dbReference>
<dbReference type="PROSITE" id="PS50263">
    <property type="entry name" value="CN_HYDROLASE"/>
    <property type="match status" value="2"/>
</dbReference>
<dbReference type="GO" id="GO:0016811">
    <property type="term" value="F:hydrolase activity, acting on carbon-nitrogen (but not peptide) bonds, in linear amides"/>
    <property type="evidence" value="ECO:0007669"/>
    <property type="project" value="TreeGrafter"/>
</dbReference>
<dbReference type="SUPFAM" id="SSF56317">
    <property type="entry name" value="Carbon-nitrogen hydrolase"/>
    <property type="match status" value="2"/>
</dbReference>
<dbReference type="Pfam" id="PF00795">
    <property type="entry name" value="CN_hydrolase"/>
    <property type="match status" value="2"/>
</dbReference>
<feature type="domain" description="CN hydrolase" evidence="2">
    <location>
        <begin position="293"/>
        <end position="543"/>
    </location>
</feature>
<feature type="domain" description="CN hydrolase" evidence="2">
    <location>
        <begin position="5"/>
        <end position="241"/>
    </location>
</feature>
<accession>A0A939FYC9</accession>
<name>A0A939FYC9_9HYPH</name>
<comment type="caution">
    <text evidence="3">The sequence shown here is derived from an EMBL/GenBank/DDBJ whole genome shotgun (WGS) entry which is preliminary data.</text>
</comment>
<dbReference type="PANTHER" id="PTHR43674:SF2">
    <property type="entry name" value="BETA-UREIDOPROPIONASE"/>
    <property type="match status" value="1"/>
</dbReference>
<gene>
    <name evidence="3" type="ORF">J1C48_07785</name>
</gene>
<dbReference type="InterPro" id="IPR003010">
    <property type="entry name" value="C-N_Hydrolase"/>
</dbReference>
<dbReference type="CDD" id="cd07579">
    <property type="entry name" value="nitrilase_1_R2"/>
    <property type="match status" value="1"/>
</dbReference>
<evidence type="ECO:0000313" key="3">
    <source>
        <dbReference type="EMBL" id="MBO0662471.1"/>
    </source>
</evidence>
<proteinExistence type="predicted"/>
<evidence type="ECO:0000256" key="1">
    <source>
        <dbReference type="ARBA" id="ARBA00022801"/>
    </source>
</evidence>
<dbReference type="Gene3D" id="3.60.110.10">
    <property type="entry name" value="Carbon-nitrogen hydrolase"/>
    <property type="match status" value="2"/>
</dbReference>
<keyword evidence="1" id="KW-0378">Hydrolase</keyword>
<dbReference type="PANTHER" id="PTHR43674">
    <property type="entry name" value="NITRILASE C965.09-RELATED"/>
    <property type="match status" value="1"/>
</dbReference>
<dbReference type="Proteomes" id="UP000664122">
    <property type="component" value="Unassembled WGS sequence"/>
</dbReference>